<dbReference type="GO" id="GO:0004148">
    <property type="term" value="F:dihydrolipoyl dehydrogenase (NADH) activity"/>
    <property type="evidence" value="ECO:0007669"/>
    <property type="project" value="UniProtKB-EC"/>
</dbReference>
<name>A0A7Y9J3C1_9ACTN</name>
<keyword evidence="9 14" id="KW-0520">NAD</keyword>
<dbReference type="Proteomes" id="UP000521922">
    <property type="component" value="Unassembled WGS sequence"/>
</dbReference>
<evidence type="ECO:0000256" key="16">
    <source>
        <dbReference type="RuleBase" id="RU003692"/>
    </source>
</evidence>
<evidence type="ECO:0000256" key="12">
    <source>
        <dbReference type="ARBA" id="ARBA00049187"/>
    </source>
</evidence>
<feature type="binding site" evidence="14">
    <location>
        <begin position="192"/>
        <end position="199"/>
    </location>
    <ligand>
        <name>NAD(+)</name>
        <dbReference type="ChEBI" id="CHEBI:57540"/>
    </ligand>
</feature>
<accession>A0A7Y9J3C1</accession>
<keyword evidence="10" id="KW-1015">Disulfide bond</keyword>
<comment type="subcellular location">
    <subcellularLocation>
        <location evidence="1">Cytoplasm</location>
    </subcellularLocation>
</comment>
<evidence type="ECO:0000256" key="9">
    <source>
        <dbReference type="ARBA" id="ARBA00023027"/>
    </source>
</evidence>
<dbReference type="InterPro" id="IPR012999">
    <property type="entry name" value="Pyr_OxRdtase_I_AS"/>
</dbReference>
<comment type="miscellaneous">
    <text evidence="16">The active site is a redox-active disulfide bond.</text>
</comment>
<keyword evidence="7 14" id="KW-0274">FAD</keyword>
<evidence type="ECO:0000256" key="6">
    <source>
        <dbReference type="ARBA" id="ARBA00022630"/>
    </source>
</evidence>
<evidence type="ECO:0000256" key="13">
    <source>
        <dbReference type="PIRSR" id="PIRSR000350-2"/>
    </source>
</evidence>
<dbReference type="RefSeq" id="WP_179757259.1">
    <property type="nucleotide sequence ID" value="NZ_BAAAGN010000027.1"/>
</dbReference>
<feature type="binding site" evidence="14">
    <location>
        <position position="279"/>
    </location>
    <ligand>
        <name>NAD(+)</name>
        <dbReference type="ChEBI" id="CHEBI:57540"/>
    </ligand>
</feature>
<dbReference type="NCBIfam" id="TIGR01350">
    <property type="entry name" value="lipoamide_DH"/>
    <property type="match status" value="1"/>
</dbReference>
<dbReference type="InterPro" id="IPR023753">
    <property type="entry name" value="FAD/NAD-binding_dom"/>
</dbReference>
<dbReference type="SUPFAM" id="SSF51905">
    <property type="entry name" value="FAD/NAD(P)-binding domain"/>
    <property type="match status" value="1"/>
</dbReference>
<dbReference type="PANTHER" id="PTHR22912:SF217">
    <property type="entry name" value="DIHYDROLIPOYL DEHYDROGENASE"/>
    <property type="match status" value="1"/>
</dbReference>
<dbReference type="InterPro" id="IPR004099">
    <property type="entry name" value="Pyr_nucl-diS_OxRdtase_dimer"/>
</dbReference>
<dbReference type="PIRSF" id="PIRSF000350">
    <property type="entry name" value="Mercury_reductase_MerA"/>
    <property type="match status" value="1"/>
</dbReference>
<dbReference type="PRINTS" id="PR00411">
    <property type="entry name" value="PNDRDTASEI"/>
</dbReference>
<keyword evidence="20" id="KW-1185">Reference proteome</keyword>
<dbReference type="AlphaFoldDB" id="A0A7Y9J3C1"/>
<evidence type="ECO:0000256" key="1">
    <source>
        <dbReference type="ARBA" id="ARBA00004496"/>
    </source>
</evidence>
<evidence type="ECO:0000259" key="17">
    <source>
        <dbReference type="Pfam" id="PF02852"/>
    </source>
</evidence>
<dbReference type="Gene3D" id="3.30.390.30">
    <property type="match status" value="1"/>
</dbReference>
<evidence type="ECO:0000256" key="15">
    <source>
        <dbReference type="PIRSR" id="PIRSR000350-4"/>
    </source>
</evidence>
<dbReference type="InterPro" id="IPR050151">
    <property type="entry name" value="Class-I_Pyr_Nuc-Dis_Oxidored"/>
</dbReference>
<feature type="binding site" evidence="14">
    <location>
        <position position="68"/>
    </location>
    <ligand>
        <name>FAD</name>
        <dbReference type="ChEBI" id="CHEBI:57692"/>
    </ligand>
</feature>
<dbReference type="InterPro" id="IPR001100">
    <property type="entry name" value="Pyr_nuc-diS_OxRdtase"/>
</dbReference>
<evidence type="ECO:0000256" key="7">
    <source>
        <dbReference type="ARBA" id="ARBA00022827"/>
    </source>
</evidence>
<feature type="binding site" evidence="14">
    <location>
        <position position="131"/>
    </location>
    <ligand>
        <name>FAD</name>
        <dbReference type="ChEBI" id="CHEBI:57692"/>
    </ligand>
</feature>
<dbReference type="InterPro" id="IPR036188">
    <property type="entry name" value="FAD/NAD-bd_sf"/>
</dbReference>
<evidence type="ECO:0000313" key="20">
    <source>
        <dbReference type="Proteomes" id="UP000521922"/>
    </source>
</evidence>
<dbReference type="InterPro" id="IPR006258">
    <property type="entry name" value="Lipoamide_DH"/>
</dbReference>
<evidence type="ECO:0000256" key="3">
    <source>
        <dbReference type="ARBA" id="ARBA00012608"/>
    </source>
</evidence>
<dbReference type="PANTHER" id="PTHR22912">
    <property type="entry name" value="DISULFIDE OXIDOREDUCTASE"/>
    <property type="match status" value="1"/>
</dbReference>
<dbReference type="Pfam" id="PF02852">
    <property type="entry name" value="Pyr_redox_dim"/>
    <property type="match status" value="1"/>
</dbReference>
<comment type="catalytic activity">
    <reaction evidence="12 16">
        <text>N(6)-[(R)-dihydrolipoyl]-L-lysyl-[protein] + NAD(+) = N(6)-[(R)-lipoyl]-L-lysyl-[protein] + NADH + H(+)</text>
        <dbReference type="Rhea" id="RHEA:15045"/>
        <dbReference type="Rhea" id="RHEA-COMP:10474"/>
        <dbReference type="Rhea" id="RHEA-COMP:10475"/>
        <dbReference type="ChEBI" id="CHEBI:15378"/>
        <dbReference type="ChEBI" id="CHEBI:57540"/>
        <dbReference type="ChEBI" id="CHEBI:57945"/>
        <dbReference type="ChEBI" id="CHEBI:83099"/>
        <dbReference type="ChEBI" id="CHEBI:83100"/>
        <dbReference type="EC" id="1.8.1.4"/>
    </reaction>
</comment>
<evidence type="ECO:0000256" key="14">
    <source>
        <dbReference type="PIRSR" id="PIRSR000350-3"/>
    </source>
</evidence>
<organism evidence="19 20">
    <name type="scientific">Kineococcus aurantiacus</name>
    <dbReference type="NCBI Taxonomy" id="37633"/>
    <lineage>
        <taxon>Bacteria</taxon>
        <taxon>Bacillati</taxon>
        <taxon>Actinomycetota</taxon>
        <taxon>Actinomycetes</taxon>
        <taxon>Kineosporiales</taxon>
        <taxon>Kineosporiaceae</taxon>
        <taxon>Kineococcus</taxon>
    </lineage>
</organism>
<reference evidence="19 20" key="1">
    <citation type="submission" date="2020-07" db="EMBL/GenBank/DDBJ databases">
        <title>Sequencing the genomes of 1000 actinobacteria strains.</title>
        <authorList>
            <person name="Klenk H.-P."/>
        </authorList>
    </citation>
    <scope>NUCLEOTIDE SEQUENCE [LARGE SCALE GENOMIC DNA]</scope>
    <source>
        <strain evidence="19 20">DSM 7487</strain>
    </source>
</reference>
<dbReference type="EMBL" id="JACCBB010000002">
    <property type="protein sequence ID" value="NYD25089.1"/>
    <property type="molecule type" value="Genomic_DNA"/>
</dbReference>
<keyword evidence="14" id="KW-0547">Nucleotide-binding</keyword>
<keyword evidence="6 16" id="KW-0285">Flavoprotein</keyword>
<dbReference type="PROSITE" id="PS00076">
    <property type="entry name" value="PYRIDINE_REDOX_1"/>
    <property type="match status" value="1"/>
</dbReference>
<feature type="binding site" evidence="14">
    <location>
        <begin position="155"/>
        <end position="157"/>
    </location>
    <ligand>
        <name>FAD</name>
        <dbReference type="ChEBI" id="CHEBI:57692"/>
    </ligand>
</feature>
<evidence type="ECO:0000256" key="8">
    <source>
        <dbReference type="ARBA" id="ARBA00023002"/>
    </source>
</evidence>
<comment type="cofactor">
    <cofactor evidence="14 16">
        <name>FAD</name>
        <dbReference type="ChEBI" id="CHEBI:57692"/>
    </cofactor>
    <text evidence="14 16">Binds 1 FAD per subunit.</text>
</comment>
<protein>
    <recommendedName>
        <fullName evidence="4 16">Dihydrolipoyl dehydrogenase</fullName>
        <ecNumber evidence="3 16">1.8.1.4</ecNumber>
    </recommendedName>
</protein>
<sequence length="475" mass="50080">MSEQEPIREQPVAADPAQDRGHDVVVLGGGSAGYACALRCAELGLSVVLVEGDRLGGTCLHSGCIPTKALLHAAEVADAVRTSETFGVVSDFGHVDVAKLHAYKDGVVHRLARGLEHLVAGRGIEVVPADGVLVDGPSVEAGGRRYRGRHVVVATGSQSRSLPGITVDGRRILTSEHALALPTLPSSMIVLGGGAIGVEFASLMRSFGTAVTLVEALPRLLPQDDATVSAALEKALRRRGIKVKTRTSCTEVEPTQDDVRVVCSDGSELRGEVLLVAVGRGPRTAGLGLEEQGVQTERGFIRTDDRLRTSNPRIYAAGDVVAGLQLAHRGFQQGIFVAEDIAGLEPAVIDESGIPRVVYSDPEVVSVGWSEERAREHFGAGEIDTLTYELGGNGRSQVLKTAGLVKAVRLREGRILGLHMVGARISEQAGEAQLVVDLGPDVQRLAQLVHAHPTQNEALGETYLALAGKPLHSHA</sequence>
<keyword evidence="8 16" id="KW-0560">Oxidoreductase</keyword>
<dbReference type="EC" id="1.8.1.4" evidence="3 16"/>
<comment type="similarity">
    <text evidence="2 16">Belongs to the class-I pyridine nucleotide-disulfide oxidoreductase family.</text>
</comment>
<dbReference type="Pfam" id="PF07992">
    <property type="entry name" value="Pyr_redox_2"/>
    <property type="match status" value="1"/>
</dbReference>
<keyword evidence="11 16" id="KW-0676">Redox-active center</keyword>
<evidence type="ECO:0000256" key="4">
    <source>
        <dbReference type="ARBA" id="ARBA00016961"/>
    </source>
</evidence>
<feature type="disulfide bond" description="Redox-active" evidence="15">
    <location>
        <begin position="59"/>
        <end position="64"/>
    </location>
</feature>
<evidence type="ECO:0000256" key="10">
    <source>
        <dbReference type="ARBA" id="ARBA00023157"/>
    </source>
</evidence>
<evidence type="ECO:0000259" key="18">
    <source>
        <dbReference type="Pfam" id="PF07992"/>
    </source>
</evidence>
<dbReference type="InterPro" id="IPR016156">
    <property type="entry name" value="FAD/NAD-linked_Rdtase_dimer_sf"/>
</dbReference>
<feature type="domain" description="Pyridine nucleotide-disulphide oxidoreductase dimerisation" evidence="17">
    <location>
        <begin position="354"/>
        <end position="461"/>
    </location>
</feature>
<gene>
    <name evidence="19" type="ORF">BJ968_004698</name>
</gene>
<dbReference type="GO" id="GO:0006103">
    <property type="term" value="P:2-oxoglutarate metabolic process"/>
    <property type="evidence" value="ECO:0007669"/>
    <property type="project" value="TreeGrafter"/>
</dbReference>
<dbReference type="PRINTS" id="PR00368">
    <property type="entry name" value="FADPNR"/>
</dbReference>
<evidence type="ECO:0000313" key="19">
    <source>
        <dbReference type="EMBL" id="NYD25089.1"/>
    </source>
</evidence>
<feature type="binding site" evidence="14">
    <location>
        <position position="319"/>
    </location>
    <ligand>
        <name>FAD</name>
        <dbReference type="ChEBI" id="CHEBI:57692"/>
    </ligand>
</feature>
<feature type="binding site" evidence="14">
    <location>
        <position position="215"/>
    </location>
    <ligand>
        <name>NAD(+)</name>
        <dbReference type="ChEBI" id="CHEBI:57540"/>
    </ligand>
</feature>
<dbReference type="GO" id="GO:0050660">
    <property type="term" value="F:flavin adenine dinucleotide binding"/>
    <property type="evidence" value="ECO:0007669"/>
    <property type="project" value="InterPro"/>
</dbReference>
<evidence type="ECO:0000256" key="11">
    <source>
        <dbReference type="ARBA" id="ARBA00023284"/>
    </source>
</evidence>
<comment type="caution">
    <text evidence="19">The sequence shown here is derived from an EMBL/GenBank/DDBJ whole genome shotgun (WGS) entry which is preliminary data.</text>
</comment>
<keyword evidence="5" id="KW-0963">Cytoplasm</keyword>
<feature type="domain" description="FAD/NAD(P)-binding" evidence="18">
    <location>
        <begin position="22"/>
        <end position="334"/>
    </location>
</feature>
<feature type="active site" description="Proton acceptor" evidence="13">
    <location>
        <position position="452"/>
    </location>
</feature>
<dbReference type="GO" id="GO:0005737">
    <property type="term" value="C:cytoplasm"/>
    <property type="evidence" value="ECO:0007669"/>
    <property type="project" value="UniProtKB-SubCell"/>
</dbReference>
<evidence type="ECO:0000256" key="5">
    <source>
        <dbReference type="ARBA" id="ARBA00022490"/>
    </source>
</evidence>
<proteinExistence type="inferred from homology"/>
<dbReference type="Gene3D" id="3.50.50.60">
    <property type="entry name" value="FAD/NAD(P)-binding domain"/>
    <property type="match status" value="2"/>
</dbReference>
<evidence type="ECO:0000256" key="2">
    <source>
        <dbReference type="ARBA" id="ARBA00007532"/>
    </source>
</evidence>
<dbReference type="SUPFAM" id="SSF55424">
    <property type="entry name" value="FAD/NAD-linked reductases, dimerisation (C-terminal) domain"/>
    <property type="match status" value="1"/>
</dbReference>